<dbReference type="Gene3D" id="2.40.240.50">
    <property type="entry name" value="Barwin-like endoglucanases"/>
    <property type="match status" value="1"/>
</dbReference>
<dbReference type="GO" id="GO:0019867">
    <property type="term" value="C:outer membrane"/>
    <property type="evidence" value="ECO:0007669"/>
    <property type="project" value="InterPro"/>
</dbReference>
<sequence>MRLLFVLFLFLIVQPYFLETKDLEESGFVPVLEIPSVLRREDPVSFHRALKESESYYEKLPSEWKVTILRTSYNKNEMLKSLKNLKNILREKNPEFRRIRFYDSFLLLETTDRSRGKITGYYEVIIEGKLNPEGEFSHPVLETPSDLLVIKEGNEKKVGKIVNASFVPYETRSELSNPAVWKNKTKPIAYVKITDLHLAQLEGSALVKIQNQNQFRITYSSDNGKQYRSPAESLNGICKSLIPSDLRDCILKFPKEVETAILKNPRYVFFKKEFSSPRGSGGIELIPKRSVAMDPNIPLGIPALISFESPVLTEKNRIVFVHDRGSQITGHGRLDYFLGTGKKAEENAGRIQTQGKILLILPKKSASE</sequence>
<dbReference type="SMART" id="SM00925">
    <property type="entry name" value="MltA"/>
    <property type="match status" value="1"/>
</dbReference>
<dbReference type="PANTHER" id="PTHR30124:SF0">
    <property type="entry name" value="MEMBRANE-BOUND LYTIC MUREIN TRANSGLYCOSYLASE A"/>
    <property type="match status" value="1"/>
</dbReference>
<keyword evidence="3" id="KW-0456">Lyase</keyword>
<dbReference type="SUPFAM" id="SSF50685">
    <property type="entry name" value="Barwin-like endoglucanases"/>
    <property type="match status" value="1"/>
</dbReference>
<dbReference type="RefSeq" id="WP_004485154.1">
    <property type="nucleotide sequence ID" value="NZ_AHON02000066.1"/>
</dbReference>
<evidence type="ECO:0000256" key="1">
    <source>
        <dbReference type="ARBA" id="ARBA00001420"/>
    </source>
</evidence>
<evidence type="ECO:0000256" key="5">
    <source>
        <dbReference type="ARBA" id="ARBA00030918"/>
    </source>
</evidence>
<accession>A0A0E2BMI7</accession>
<dbReference type="AlphaFoldDB" id="A0A0E2BMI7"/>
<keyword evidence="4" id="KW-0961">Cell wall biogenesis/degradation</keyword>
<reference evidence="7" key="1">
    <citation type="submission" date="2012-10" db="EMBL/GenBank/DDBJ databases">
        <authorList>
            <person name="Harkins D.M."/>
            <person name="Durkin A.S."/>
            <person name="Brinkac L.M."/>
            <person name="Haft D.H."/>
            <person name="Selengut J.D."/>
            <person name="Sanka R."/>
            <person name="DePew J."/>
            <person name="Purushe J."/>
            <person name="Matthias M.A."/>
            <person name="Vinetz J.M."/>
            <person name="Sutton G.G."/>
            <person name="Nierman W.C."/>
            <person name="Fouts D.E."/>
        </authorList>
    </citation>
    <scope>NUCLEOTIDE SEQUENCE [LARGE SCALE GENOMIC DNA]</scope>
    <source>
        <strain evidence="7">MOR084</strain>
    </source>
</reference>
<comment type="catalytic activity">
    <reaction evidence="1">
        <text>Exolytic cleavage of the (1-&gt;4)-beta-glycosidic linkage between N-acetylmuramic acid (MurNAc) and N-acetylglucosamine (GlcNAc) residues in peptidoglycan, from either the reducing or the non-reducing ends of the peptidoglycan chains, with concomitant formation of a 1,6-anhydrobond in the MurNAc residue.</text>
        <dbReference type="EC" id="4.2.2.n1"/>
    </reaction>
</comment>
<dbReference type="Pfam" id="PF03562">
    <property type="entry name" value="MltA"/>
    <property type="match status" value="1"/>
</dbReference>
<evidence type="ECO:0000256" key="3">
    <source>
        <dbReference type="ARBA" id="ARBA00023239"/>
    </source>
</evidence>
<name>A0A0E2BMI7_9LEPT</name>
<dbReference type="GO" id="GO:0071555">
    <property type="term" value="P:cell wall organization"/>
    <property type="evidence" value="ECO:0007669"/>
    <property type="project" value="UniProtKB-KW"/>
</dbReference>
<dbReference type="CDD" id="cd14485">
    <property type="entry name" value="mltA_like_LT_A"/>
    <property type="match status" value="1"/>
</dbReference>
<evidence type="ECO:0000259" key="6">
    <source>
        <dbReference type="SMART" id="SM00925"/>
    </source>
</evidence>
<gene>
    <name evidence="7" type="ORF">LEP1GSC179_2792</name>
</gene>
<dbReference type="CDD" id="cd14669">
    <property type="entry name" value="mlta_related_B"/>
    <property type="match status" value="1"/>
</dbReference>
<dbReference type="Pfam" id="PF06725">
    <property type="entry name" value="3D"/>
    <property type="match status" value="1"/>
</dbReference>
<dbReference type="GO" id="GO:0004553">
    <property type="term" value="F:hydrolase activity, hydrolyzing O-glycosyl compounds"/>
    <property type="evidence" value="ECO:0007669"/>
    <property type="project" value="InterPro"/>
</dbReference>
<dbReference type="PANTHER" id="PTHR30124">
    <property type="entry name" value="MEMBRANE-BOUND LYTIC MUREIN TRANSGLYCOSYLASE A"/>
    <property type="match status" value="1"/>
</dbReference>
<dbReference type="InterPro" id="IPR036908">
    <property type="entry name" value="RlpA-like_sf"/>
</dbReference>
<dbReference type="InterPro" id="IPR010611">
    <property type="entry name" value="3D_dom"/>
</dbReference>
<feature type="domain" description="Lytic transglycosylase MltA" evidence="6">
    <location>
        <begin position="125"/>
        <end position="271"/>
    </location>
</feature>
<comment type="caution">
    <text evidence="7">The sequence shown here is derived from an EMBL/GenBank/DDBJ whole genome shotgun (WGS) entry which is preliminary data.</text>
</comment>
<dbReference type="EMBL" id="AHON02000066">
    <property type="protein sequence ID" value="EKO32525.1"/>
    <property type="molecule type" value="Genomic_DNA"/>
</dbReference>
<dbReference type="GO" id="GO:0009253">
    <property type="term" value="P:peptidoglycan catabolic process"/>
    <property type="evidence" value="ECO:0007669"/>
    <property type="project" value="TreeGrafter"/>
</dbReference>
<dbReference type="InterPro" id="IPR026044">
    <property type="entry name" value="MltA"/>
</dbReference>
<organism evidence="7 8">
    <name type="scientific">Leptospira santarosai str. MOR084</name>
    <dbReference type="NCBI Taxonomy" id="1049984"/>
    <lineage>
        <taxon>Bacteria</taxon>
        <taxon>Pseudomonadati</taxon>
        <taxon>Spirochaetota</taxon>
        <taxon>Spirochaetia</taxon>
        <taxon>Leptospirales</taxon>
        <taxon>Leptospiraceae</taxon>
        <taxon>Leptospira</taxon>
    </lineage>
</organism>
<evidence type="ECO:0000313" key="7">
    <source>
        <dbReference type="EMBL" id="EKO32525.1"/>
    </source>
</evidence>
<keyword evidence="8" id="KW-1185">Reference proteome</keyword>
<dbReference type="Proteomes" id="UP000006329">
    <property type="component" value="Unassembled WGS sequence"/>
</dbReference>
<evidence type="ECO:0000256" key="4">
    <source>
        <dbReference type="ARBA" id="ARBA00023316"/>
    </source>
</evidence>
<dbReference type="GO" id="GO:0008933">
    <property type="term" value="F:peptidoglycan lytic transglycosylase activity"/>
    <property type="evidence" value="ECO:0007669"/>
    <property type="project" value="TreeGrafter"/>
</dbReference>
<dbReference type="Gene3D" id="2.40.40.10">
    <property type="entry name" value="RlpA-like domain"/>
    <property type="match status" value="1"/>
</dbReference>
<evidence type="ECO:0000313" key="8">
    <source>
        <dbReference type="Proteomes" id="UP000006329"/>
    </source>
</evidence>
<protein>
    <recommendedName>
        <fullName evidence="2">peptidoglycan lytic exotransglycosylase</fullName>
        <ecNumber evidence="2">4.2.2.n1</ecNumber>
    </recommendedName>
    <alternativeName>
        <fullName evidence="5">Murein hydrolase A</fullName>
    </alternativeName>
</protein>
<dbReference type="EC" id="4.2.2.n1" evidence="2"/>
<evidence type="ECO:0000256" key="2">
    <source>
        <dbReference type="ARBA" id="ARBA00012587"/>
    </source>
</evidence>
<dbReference type="InterPro" id="IPR005300">
    <property type="entry name" value="MltA_B"/>
</dbReference>
<dbReference type="GO" id="GO:0009254">
    <property type="term" value="P:peptidoglycan turnover"/>
    <property type="evidence" value="ECO:0007669"/>
    <property type="project" value="InterPro"/>
</dbReference>
<proteinExistence type="predicted"/>